<name>A0AAW9QZ61_9CHRO</name>
<dbReference type="InterPro" id="IPR043128">
    <property type="entry name" value="Rev_trsase/Diguanyl_cyclase"/>
</dbReference>
<dbReference type="InterPro" id="IPR036388">
    <property type="entry name" value="WH-like_DNA-bd_sf"/>
</dbReference>
<dbReference type="InterPro" id="IPR016032">
    <property type="entry name" value="Sig_transdc_resp-reg_C-effctor"/>
</dbReference>
<dbReference type="GO" id="GO:0000976">
    <property type="term" value="F:transcription cis-regulatory region binding"/>
    <property type="evidence" value="ECO:0007669"/>
    <property type="project" value="TreeGrafter"/>
</dbReference>
<dbReference type="SUPFAM" id="SSF46894">
    <property type="entry name" value="C-terminal effector domain of the bipartite response regulators"/>
    <property type="match status" value="1"/>
</dbReference>
<keyword evidence="1 4" id="KW-0238">DNA-binding</keyword>
<dbReference type="PROSITE" id="PS51755">
    <property type="entry name" value="OMPR_PHOB"/>
    <property type="match status" value="1"/>
</dbReference>
<dbReference type="Gene3D" id="3.30.70.270">
    <property type="match status" value="1"/>
</dbReference>
<dbReference type="GO" id="GO:0005829">
    <property type="term" value="C:cytosol"/>
    <property type="evidence" value="ECO:0007669"/>
    <property type="project" value="TreeGrafter"/>
</dbReference>
<dbReference type="NCBIfam" id="TIGR00254">
    <property type="entry name" value="GGDEF"/>
    <property type="match status" value="1"/>
</dbReference>
<evidence type="ECO:0000256" key="4">
    <source>
        <dbReference type="PROSITE-ProRule" id="PRU01091"/>
    </source>
</evidence>
<dbReference type="Pfam" id="PF01627">
    <property type="entry name" value="Hpt"/>
    <property type="match status" value="1"/>
</dbReference>
<dbReference type="GO" id="GO:0006355">
    <property type="term" value="P:regulation of DNA-templated transcription"/>
    <property type="evidence" value="ECO:0007669"/>
    <property type="project" value="InterPro"/>
</dbReference>
<sequence>MKILLVEDDPFAGDSIATTLTAHHHSVDRAGDGATALELVGAWQYDLILLDVELPRIDGLRVCRELRSRGCTLPIALLTVHDSGDSIVRGLDAGADDYLIKPADPEQLLARIRALSRRGGSIVPASVFAWKNLHLDPASARVTLDGKIISLTSKEYSLLALFLRNPKRLFSRDAIVDRLWSIDAAPIDKTVTNLVKDVRRKLKAAGMTEEPIETVYGLGYRLKAEPGSAQPEPRLPKDPEKREKWLRGTARLADRFQESLEERVTLLDRAIEALQTGKLDDDLRRQARAEAHRLAGGLGIFGSERGSVLARAIEQTLAGSTPLTGADLDRLSRQLIELQKILRLSFNLLKTSSPERHNLSNTAHPPTVFILDPDPGFVGALRAELSREGLESISIADLPSEGSFTDLPDLALLDLGFVADPDGAARWQRLKRYLGDAPVLVLSERDDLADRVLAARLGSDRFIPKNAGLSAISRAILDSLSRTRPRDARVMVVDDDLFILTRVTDLLEPRGFQVTPLSDPGRFWESLTRVRPDLLLLDVEMPGFNGIELCRVVRQDEKYGDLPVLAITSHTEQEAIESVFAAGADDLIPKPIVGPELLTRVLGRLDRARRRNERTPSVPPNRPSTGLDPLAGIADRATYETFFPRAWREAARAGKPIALILCEIDDWQGYRDRYGPSASDRCLQQVAGALADRVRSREDLVARYSEGEFVIVLPDTDLTGALRVAERVRLAIADLDLPRADSPSGRVTLSAGITGTVPTSESPLPNPIEIARLELHSARTNGGDTFCLRPYASGNDIPPA</sequence>
<proteinExistence type="predicted"/>
<evidence type="ECO:0000256" key="2">
    <source>
        <dbReference type="PROSITE-ProRule" id="PRU00110"/>
    </source>
</evidence>
<feature type="modified residue" description="Phosphohistidine" evidence="2">
    <location>
        <position position="292"/>
    </location>
</feature>
<dbReference type="PROSITE" id="PS50110">
    <property type="entry name" value="RESPONSE_REGULATORY"/>
    <property type="match status" value="3"/>
</dbReference>
<dbReference type="PANTHER" id="PTHR48111">
    <property type="entry name" value="REGULATOR OF RPOS"/>
    <property type="match status" value="1"/>
</dbReference>
<evidence type="ECO:0000259" key="6">
    <source>
        <dbReference type="PROSITE" id="PS50110"/>
    </source>
</evidence>
<feature type="DNA-binding region" description="OmpR/PhoB-type" evidence="4">
    <location>
        <begin position="125"/>
        <end position="224"/>
    </location>
</feature>
<dbReference type="SUPFAM" id="SSF47226">
    <property type="entry name" value="Histidine-containing phosphotransfer domain, HPT domain"/>
    <property type="match status" value="1"/>
</dbReference>
<dbReference type="SUPFAM" id="SSF52172">
    <property type="entry name" value="CheY-like"/>
    <property type="match status" value="3"/>
</dbReference>
<evidence type="ECO:0000313" key="11">
    <source>
        <dbReference type="Proteomes" id="UP001328733"/>
    </source>
</evidence>
<evidence type="ECO:0000313" key="10">
    <source>
        <dbReference type="EMBL" id="MEG3440067.1"/>
    </source>
</evidence>
<dbReference type="InterPro" id="IPR008207">
    <property type="entry name" value="Sig_transdc_His_kin_Hpt_dom"/>
</dbReference>
<dbReference type="Pfam" id="PF00072">
    <property type="entry name" value="Response_reg"/>
    <property type="match status" value="2"/>
</dbReference>
<dbReference type="Pfam" id="PF00486">
    <property type="entry name" value="Trans_reg_C"/>
    <property type="match status" value="1"/>
</dbReference>
<feature type="domain" description="HPt" evidence="8">
    <location>
        <begin position="252"/>
        <end position="345"/>
    </location>
</feature>
<feature type="modified residue" description="4-aspartylphosphate" evidence="3">
    <location>
        <position position="538"/>
    </location>
</feature>
<feature type="domain" description="Response regulatory" evidence="6">
    <location>
        <begin position="2"/>
        <end position="116"/>
    </location>
</feature>
<accession>A0AAW9QZ61</accession>
<feature type="domain" description="OmpR/PhoB-type" evidence="9">
    <location>
        <begin position="125"/>
        <end position="224"/>
    </location>
</feature>
<dbReference type="SUPFAM" id="SSF55073">
    <property type="entry name" value="Nucleotide cyclase"/>
    <property type="match status" value="1"/>
</dbReference>
<dbReference type="EMBL" id="JBAFSM010000073">
    <property type="protein sequence ID" value="MEG3440067.1"/>
    <property type="molecule type" value="Genomic_DNA"/>
</dbReference>
<dbReference type="Pfam" id="PF00990">
    <property type="entry name" value="GGDEF"/>
    <property type="match status" value="1"/>
</dbReference>
<dbReference type="AlphaFoldDB" id="A0AAW9QZ61"/>
<dbReference type="Gene3D" id="3.40.50.2300">
    <property type="match status" value="3"/>
</dbReference>
<feature type="modified residue" description="4-aspartylphosphate" evidence="3">
    <location>
        <position position="51"/>
    </location>
</feature>
<dbReference type="SMART" id="SM00448">
    <property type="entry name" value="REC"/>
    <property type="match status" value="3"/>
</dbReference>
<dbReference type="Gene3D" id="1.10.10.10">
    <property type="entry name" value="Winged helix-like DNA-binding domain superfamily/Winged helix DNA-binding domain"/>
    <property type="match status" value="1"/>
</dbReference>
<feature type="domain" description="Response regulatory" evidence="6">
    <location>
        <begin position="367"/>
        <end position="480"/>
    </location>
</feature>
<protein>
    <submittedName>
        <fullName evidence="10">Response regulator</fullName>
    </submittedName>
</protein>
<dbReference type="InterPro" id="IPR011006">
    <property type="entry name" value="CheY-like_superfamily"/>
</dbReference>
<dbReference type="PROSITE" id="PS50887">
    <property type="entry name" value="GGDEF"/>
    <property type="match status" value="1"/>
</dbReference>
<evidence type="ECO:0000256" key="5">
    <source>
        <dbReference type="SAM" id="MobiDB-lite"/>
    </source>
</evidence>
<keyword evidence="11" id="KW-1185">Reference proteome</keyword>
<dbReference type="InterPro" id="IPR039420">
    <property type="entry name" value="WalR-like"/>
</dbReference>
<evidence type="ECO:0000256" key="3">
    <source>
        <dbReference type="PROSITE-ProRule" id="PRU00169"/>
    </source>
</evidence>
<dbReference type="PANTHER" id="PTHR48111:SF15">
    <property type="entry name" value="OMPR SUBFAMILY"/>
    <property type="match status" value="1"/>
</dbReference>
<dbReference type="CDD" id="cd00383">
    <property type="entry name" value="trans_reg_C"/>
    <property type="match status" value="1"/>
</dbReference>
<reference evidence="10 11" key="1">
    <citation type="submission" date="2024-01" db="EMBL/GenBank/DDBJ databases">
        <title>Genomic insights into the taxonomy and metabolism of the cyanobacterium Pannus brasiliensis CCIBt3594.</title>
        <authorList>
            <person name="Machado M."/>
            <person name="Botero N.B."/>
            <person name="Andreote A.P.D."/>
            <person name="Feitosa A.M.T."/>
            <person name="Popin R."/>
            <person name="Sivonen K."/>
            <person name="Fiore M.F."/>
        </authorList>
    </citation>
    <scope>NUCLEOTIDE SEQUENCE [LARGE SCALE GENOMIC DNA]</scope>
    <source>
        <strain evidence="10 11">CCIBt3594</strain>
    </source>
</reference>
<evidence type="ECO:0000259" key="9">
    <source>
        <dbReference type="PROSITE" id="PS51755"/>
    </source>
</evidence>
<evidence type="ECO:0000259" key="8">
    <source>
        <dbReference type="PROSITE" id="PS50894"/>
    </source>
</evidence>
<dbReference type="GO" id="GO:0000156">
    <property type="term" value="F:phosphorelay response regulator activity"/>
    <property type="evidence" value="ECO:0007669"/>
    <property type="project" value="TreeGrafter"/>
</dbReference>
<dbReference type="CDD" id="cd01949">
    <property type="entry name" value="GGDEF"/>
    <property type="match status" value="1"/>
</dbReference>
<evidence type="ECO:0000256" key="1">
    <source>
        <dbReference type="ARBA" id="ARBA00023125"/>
    </source>
</evidence>
<dbReference type="GO" id="GO:0032993">
    <property type="term" value="C:protein-DNA complex"/>
    <property type="evidence" value="ECO:0007669"/>
    <property type="project" value="TreeGrafter"/>
</dbReference>
<feature type="region of interest" description="Disordered" evidence="5">
    <location>
        <begin position="609"/>
        <end position="630"/>
    </location>
</feature>
<feature type="domain" description="Response regulatory" evidence="6">
    <location>
        <begin position="489"/>
        <end position="605"/>
    </location>
</feature>
<dbReference type="RefSeq" id="WP_332867538.1">
    <property type="nucleotide sequence ID" value="NZ_JBAFSM010000073.1"/>
</dbReference>
<feature type="modified residue" description="4-aspartylphosphate" evidence="3">
    <location>
        <position position="414"/>
    </location>
</feature>
<dbReference type="InterPro" id="IPR029787">
    <property type="entry name" value="Nucleotide_cyclase"/>
</dbReference>
<organism evidence="10 11">
    <name type="scientific">Pannus brasiliensis CCIBt3594</name>
    <dbReference type="NCBI Taxonomy" id="1427578"/>
    <lineage>
        <taxon>Bacteria</taxon>
        <taxon>Bacillati</taxon>
        <taxon>Cyanobacteriota</taxon>
        <taxon>Cyanophyceae</taxon>
        <taxon>Oscillatoriophycideae</taxon>
        <taxon>Chroococcales</taxon>
        <taxon>Microcystaceae</taxon>
        <taxon>Pannus</taxon>
    </lineage>
</organism>
<dbReference type="Proteomes" id="UP001328733">
    <property type="component" value="Unassembled WGS sequence"/>
</dbReference>
<dbReference type="PROSITE" id="PS50894">
    <property type="entry name" value="HPT"/>
    <property type="match status" value="1"/>
</dbReference>
<dbReference type="InterPro" id="IPR036641">
    <property type="entry name" value="HPT_dom_sf"/>
</dbReference>
<dbReference type="SMART" id="SM00862">
    <property type="entry name" value="Trans_reg_C"/>
    <property type="match status" value="1"/>
</dbReference>
<dbReference type="Gene3D" id="1.20.120.160">
    <property type="entry name" value="HPT domain"/>
    <property type="match status" value="1"/>
</dbReference>
<gene>
    <name evidence="10" type="ORF">V0288_23260</name>
</gene>
<keyword evidence="3" id="KW-0597">Phosphoprotein</keyword>
<dbReference type="InterPro" id="IPR001867">
    <property type="entry name" value="OmpR/PhoB-type_DNA-bd"/>
</dbReference>
<feature type="domain" description="GGDEF" evidence="7">
    <location>
        <begin position="655"/>
        <end position="791"/>
    </location>
</feature>
<evidence type="ECO:0000259" key="7">
    <source>
        <dbReference type="PROSITE" id="PS50887"/>
    </source>
</evidence>
<dbReference type="InterPro" id="IPR000160">
    <property type="entry name" value="GGDEF_dom"/>
</dbReference>
<dbReference type="CDD" id="cd00156">
    <property type="entry name" value="REC"/>
    <property type="match status" value="1"/>
</dbReference>
<comment type="caution">
    <text evidence="10">The sequence shown here is derived from an EMBL/GenBank/DDBJ whole genome shotgun (WGS) entry which is preliminary data.</text>
</comment>
<dbReference type="InterPro" id="IPR001789">
    <property type="entry name" value="Sig_transdc_resp-reg_receiver"/>
</dbReference>
<dbReference type="SMART" id="SM00267">
    <property type="entry name" value="GGDEF"/>
    <property type="match status" value="1"/>
</dbReference>